<dbReference type="AlphaFoldDB" id="A0A1N6M9D9"/>
<dbReference type="InterPro" id="IPR021306">
    <property type="entry name" value="DUF2878"/>
</dbReference>
<dbReference type="EMBL" id="CP046268">
    <property type="protein sequence ID" value="QMV13835.1"/>
    <property type="molecule type" value="Genomic_DNA"/>
</dbReference>
<keyword evidence="1" id="KW-1133">Transmembrane helix</keyword>
<dbReference type="RefSeq" id="WP_228448986.1">
    <property type="nucleotide sequence ID" value="NZ_AP024907.1"/>
</dbReference>
<feature type="transmembrane region" description="Helical" evidence="1">
    <location>
        <begin position="104"/>
        <end position="124"/>
    </location>
</feature>
<keyword evidence="5" id="KW-1185">Reference proteome</keyword>
<keyword evidence="1" id="KW-0812">Transmembrane</keyword>
<proteinExistence type="predicted"/>
<evidence type="ECO:0008006" key="6">
    <source>
        <dbReference type="Google" id="ProtNLM"/>
    </source>
</evidence>
<protein>
    <recommendedName>
        <fullName evidence="6">DUF2878 domain-containing protein</fullName>
    </recommendedName>
</protein>
<dbReference type="Proteomes" id="UP000184774">
    <property type="component" value="Unassembled WGS sequence"/>
</dbReference>
<evidence type="ECO:0000313" key="3">
    <source>
        <dbReference type="EMBL" id="SIO96034.1"/>
    </source>
</evidence>
<reference evidence="2" key="2">
    <citation type="submission" date="2019-11" db="EMBL/GenBank/DDBJ databases">
        <authorList>
            <person name="January G."/>
            <person name="Bunk B."/>
        </authorList>
    </citation>
    <scope>NUCLEOTIDE SEQUENCE</scope>
    <source>
        <strain evidence="2">3.6</strain>
    </source>
</reference>
<accession>A0A1N6M9D9</accession>
<organism evidence="3 4">
    <name type="scientific">Vibrio spartinae</name>
    <dbReference type="NCBI Taxonomy" id="1918945"/>
    <lineage>
        <taxon>Bacteria</taxon>
        <taxon>Pseudomonadati</taxon>
        <taxon>Pseudomonadota</taxon>
        <taxon>Gammaproteobacteria</taxon>
        <taxon>Vibrionales</taxon>
        <taxon>Vibrionaceae</taxon>
        <taxon>Vibrio</taxon>
    </lineage>
</organism>
<sequence>MMRHFLLISLWFEALWLLAVLGQARLQWITIGLVTVTMAYTALRYPLALGRIMMVAAIGMTLDYINLHVGLFSFTTSFLPIWLVGLWFAFAWFASFAIPVFSHLPALLVFSATALGGALSYWAGHRFGAVQFEWSVAGAVFVLFLEWFGLSLLLMKVFRNANPTFNRDTVSDRDPLDRHR</sequence>
<dbReference type="Proteomes" id="UP000515264">
    <property type="component" value="Chromosome 1"/>
</dbReference>
<evidence type="ECO:0000256" key="1">
    <source>
        <dbReference type="SAM" id="Phobius"/>
    </source>
</evidence>
<reference evidence="3 4" key="1">
    <citation type="submission" date="2016-12" db="EMBL/GenBank/DDBJ databases">
        <authorList>
            <person name="Song W.-J."/>
            <person name="Kurnit D.M."/>
        </authorList>
    </citation>
    <scope>NUCLEOTIDE SEQUENCE [LARGE SCALE GENOMIC DNA]</scope>
    <source>
        <strain evidence="3 4">CECT 9026</strain>
    </source>
</reference>
<gene>
    <name evidence="3" type="ORF">VSP9026_03790</name>
    <name evidence="2" type="ORF">Vspart_01080</name>
</gene>
<feature type="transmembrane region" description="Helical" evidence="1">
    <location>
        <begin position="136"/>
        <end position="158"/>
    </location>
</feature>
<evidence type="ECO:0000313" key="2">
    <source>
        <dbReference type="EMBL" id="QMV13835.1"/>
    </source>
</evidence>
<reference evidence="2 5" key="3">
    <citation type="journal article" date="2020" name="J. Nat. Prod.">
        <title>Genomics-Metabolomics Profiling Disclosed Marine Vibrio spartinae 3.6 as a Producer of a New Branched Side Chain Prodigiosin.</title>
        <authorList>
            <person name="Vitale G.A."/>
            <person name="Sciarretta M."/>
            <person name="Palma Esposito F."/>
            <person name="January G.G."/>
            <person name="Giaccio M."/>
            <person name="Bunk B."/>
            <person name="Sproer C."/>
            <person name="Bajerski F."/>
            <person name="Power D."/>
            <person name="Festa C."/>
            <person name="Monti M.C."/>
            <person name="D'Auria M.V."/>
            <person name="de Pascale D."/>
        </authorList>
    </citation>
    <scope>NUCLEOTIDE SEQUENCE [LARGE SCALE GENOMIC DNA]</scope>
    <source>
        <strain evidence="2 5">3.6</strain>
    </source>
</reference>
<evidence type="ECO:0000313" key="4">
    <source>
        <dbReference type="Proteomes" id="UP000184774"/>
    </source>
</evidence>
<evidence type="ECO:0000313" key="5">
    <source>
        <dbReference type="Proteomes" id="UP000515264"/>
    </source>
</evidence>
<name>A0A1N6M9D9_9VIBR</name>
<feature type="transmembrane region" description="Helical" evidence="1">
    <location>
        <begin position="77"/>
        <end position="98"/>
    </location>
</feature>
<dbReference type="Pfam" id="PF11086">
    <property type="entry name" value="DUF2878"/>
    <property type="match status" value="1"/>
</dbReference>
<dbReference type="EMBL" id="FSSB01000024">
    <property type="protein sequence ID" value="SIO96034.1"/>
    <property type="molecule type" value="Genomic_DNA"/>
</dbReference>
<keyword evidence="1" id="KW-0472">Membrane</keyword>